<reference evidence="1" key="1">
    <citation type="submission" date="2023-04" db="EMBL/GenBank/DDBJ databases">
        <title>Characterization and genome study of newly isolated Alicyclobacillus-specific phaga.</title>
        <authorList>
            <person name="Shymialevich D."/>
            <person name="Wojcicki M."/>
            <person name="Srednicka P."/>
            <person name="Swider O."/>
        </authorList>
    </citation>
    <scope>NUCLEOTIDE SEQUENCE</scope>
</reference>
<gene>
    <name evidence="1" type="ORF">QB910_000118</name>
</gene>
<evidence type="ECO:0000313" key="1">
    <source>
        <dbReference type="EMBL" id="WJJ55362.1"/>
    </source>
</evidence>
<accession>A0AAT9V7Q2</accession>
<dbReference type="EMBL" id="OQ846916">
    <property type="protein sequence ID" value="WJJ55362.1"/>
    <property type="molecule type" value="Genomic_DNA"/>
</dbReference>
<protein>
    <submittedName>
        <fullName evidence="1">Uncharacterized protein</fullName>
    </submittedName>
</protein>
<organism evidence="1">
    <name type="scientific">Alicyclobacillus phage KKP_3916</name>
    <dbReference type="NCBI Taxonomy" id="3040651"/>
    <lineage>
        <taxon>Viruses</taxon>
        <taxon>Duplodnaviria</taxon>
        <taxon>Heunggongvirae</taxon>
        <taxon>Uroviricota</taxon>
        <taxon>Caudoviricetes</taxon>
    </lineage>
</organism>
<proteinExistence type="predicted"/>
<sequence length="63" mass="7292">MAVPRGNVRKIVKIVGKIQSLIEEAESNHHNDRNKDSHVRTTECLKEAYNLCLDIRNMYDPID</sequence>
<name>A0AAT9V7Q2_9CAUD</name>